<evidence type="ECO:0000313" key="5">
    <source>
        <dbReference type="Proteomes" id="UP001271007"/>
    </source>
</evidence>
<proteinExistence type="predicted"/>
<accession>A0AAJ0G9Q1</accession>
<dbReference type="InterPro" id="IPR040554">
    <property type="entry name" value="KPWE_PEX14_dom"/>
</dbReference>
<dbReference type="InterPro" id="IPR058841">
    <property type="entry name" value="HTH_76"/>
</dbReference>
<evidence type="ECO:0000259" key="2">
    <source>
        <dbReference type="Pfam" id="PF17733"/>
    </source>
</evidence>
<name>A0AAJ0G9Q1_9PEZI</name>
<feature type="domain" description="PEX14-like helix-turn-helix" evidence="3">
    <location>
        <begin position="12"/>
        <end position="75"/>
    </location>
</feature>
<evidence type="ECO:0000259" key="3">
    <source>
        <dbReference type="Pfam" id="PF25871"/>
    </source>
</evidence>
<dbReference type="PANTHER" id="PTHR36855:SF1">
    <property type="entry name" value="PEROXISOME MEMBRANE ANCHOR PROTEIN PEX14P N-TERMINAL DOMAIN-CONTAINING PROTEIN"/>
    <property type="match status" value="1"/>
</dbReference>
<dbReference type="Pfam" id="PF25871">
    <property type="entry name" value="HTH_76"/>
    <property type="match status" value="1"/>
</dbReference>
<sequence length="259" mass="28315">MSTEIYLGNTYLYHQLDEYPWATDDEFQGGLRAILGSVKDPAQVEHLTLRAKCYYFARKAGTPVDFDGYKTWTETLRGTAPNNGVYDTLFESQPPPETEQTATEGGSSSGGMADAPKPASFAEICALIQDGKPIPGIKDIPDTILEGQASDSQTERRKKPWERAAEGSEAELDDLKLLSPCEGMDATPNAIGWPERDCDSVLTESHAVGVRVLASITHHGVNTDVLHGSLPSGILRSTRHPRLKFNPCKLCARIKLLLD</sequence>
<dbReference type="PANTHER" id="PTHR36855">
    <property type="entry name" value="CHROMOSOME 10, WHOLE GENOME SHOTGUN SEQUENCE"/>
    <property type="match status" value="1"/>
</dbReference>
<feature type="domain" description="Peroxisomal membrane protein PEX14-like KPWE" evidence="2">
    <location>
        <begin position="116"/>
        <end position="163"/>
    </location>
</feature>
<gene>
    <name evidence="4" type="ORF">LTR09_009210</name>
</gene>
<evidence type="ECO:0000256" key="1">
    <source>
        <dbReference type="SAM" id="MobiDB-lite"/>
    </source>
</evidence>
<organism evidence="4 5">
    <name type="scientific">Extremus antarcticus</name>
    <dbReference type="NCBI Taxonomy" id="702011"/>
    <lineage>
        <taxon>Eukaryota</taxon>
        <taxon>Fungi</taxon>
        <taxon>Dikarya</taxon>
        <taxon>Ascomycota</taxon>
        <taxon>Pezizomycotina</taxon>
        <taxon>Dothideomycetes</taxon>
        <taxon>Dothideomycetidae</taxon>
        <taxon>Mycosphaerellales</taxon>
        <taxon>Extremaceae</taxon>
        <taxon>Extremus</taxon>
    </lineage>
</organism>
<dbReference type="Proteomes" id="UP001271007">
    <property type="component" value="Unassembled WGS sequence"/>
</dbReference>
<protein>
    <submittedName>
        <fullName evidence="4">Uncharacterized protein</fullName>
    </submittedName>
</protein>
<keyword evidence="5" id="KW-1185">Reference proteome</keyword>
<evidence type="ECO:0000313" key="4">
    <source>
        <dbReference type="EMBL" id="KAK3049542.1"/>
    </source>
</evidence>
<dbReference type="AlphaFoldDB" id="A0AAJ0G9Q1"/>
<feature type="region of interest" description="Disordered" evidence="1">
    <location>
        <begin position="89"/>
        <end position="115"/>
    </location>
</feature>
<feature type="region of interest" description="Disordered" evidence="1">
    <location>
        <begin position="137"/>
        <end position="169"/>
    </location>
</feature>
<reference evidence="4" key="1">
    <citation type="submission" date="2023-04" db="EMBL/GenBank/DDBJ databases">
        <title>Black Yeasts Isolated from many extreme environments.</title>
        <authorList>
            <person name="Coleine C."/>
            <person name="Stajich J.E."/>
            <person name="Selbmann L."/>
        </authorList>
    </citation>
    <scope>NUCLEOTIDE SEQUENCE</scope>
    <source>
        <strain evidence="4">CCFEE 5312</strain>
    </source>
</reference>
<comment type="caution">
    <text evidence="4">The sequence shown here is derived from an EMBL/GenBank/DDBJ whole genome shotgun (WGS) entry which is preliminary data.</text>
</comment>
<dbReference type="Pfam" id="PF17733">
    <property type="entry name" value="KPWE_dom"/>
    <property type="match status" value="1"/>
</dbReference>
<dbReference type="EMBL" id="JAWDJX010000039">
    <property type="protein sequence ID" value="KAK3049542.1"/>
    <property type="molecule type" value="Genomic_DNA"/>
</dbReference>